<feature type="compositionally biased region" description="Polar residues" evidence="1">
    <location>
        <begin position="11"/>
        <end position="25"/>
    </location>
</feature>
<proteinExistence type="predicted"/>
<sequence>MPRRSAPSLPVPSQQRGALQKQWSWSPDAERDEAWHRRKALYGRGLRRTQSLTSDDIEELKGCIDLGFGFELDSPELDPKLSETLPALQFYCAVNRQYKGGMSRSSSTSSIDSLISDAGSTASIFDQGDDPEMVKTRLRQWAQVVACSVLQNSGEPK</sequence>
<dbReference type="Pfam" id="PF07939">
    <property type="entry name" value="DUF1685"/>
    <property type="match status" value="1"/>
</dbReference>
<dbReference type="Proteomes" id="UP001472677">
    <property type="component" value="Unassembled WGS sequence"/>
</dbReference>
<evidence type="ECO:0000256" key="1">
    <source>
        <dbReference type="SAM" id="MobiDB-lite"/>
    </source>
</evidence>
<reference evidence="2 3" key="1">
    <citation type="journal article" date="2024" name="G3 (Bethesda)">
        <title>Genome assembly of Hibiscus sabdariffa L. provides insights into metabolisms of medicinal natural products.</title>
        <authorList>
            <person name="Kim T."/>
        </authorList>
    </citation>
    <scope>NUCLEOTIDE SEQUENCE [LARGE SCALE GENOMIC DNA]</scope>
    <source>
        <strain evidence="2">TK-2024</strain>
        <tissue evidence="2">Old leaves</tissue>
    </source>
</reference>
<dbReference type="PANTHER" id="PTHR31865:SF22">
    <property type="entry name" value="DUF1685 FAMILY PROTEIN"/>
    <property type="match status" value="1"/>
</dbReference>
<feature type="region of interest" description="Disordered" evidence="1">
    <location>
        <begin position="1"/>
        <end position="32"/>
    </location>
</feature>
<evidence type="ECO:0000313" key="3">
    <source>
        <dbReference type="Proteomes" id="UP001472677"/>
    </source>
</evidence>
<dbReference type="EMBL" id="JBBPBM010000015">
    <property type="protein sequence ID" value="KAK8558610.1"/>
    <property type="molecule type" value="Genomic_DNA"/>
</dbReference>
<dbReference type="PANTHER" id="PTHR31865">
    <property type="entry name" value="OSJNBA0071G03.3 PROTEIN"/>
    <property type="match status" value="1"/>
</dbReference>
<name>A0ABR2EGV8_9ROSI</name>
<accession>A0ABR2EGV8</accession>
<evidence type="ECO:0000313" key="2">
    <source>
        <dbReference type="EMBL" id="KAK8558610.1"/>
    </source>
</evidence>
<keyword evidence="3" id="KW-1185">Reference proteome</keyword>
<dbReference type="InterPro" id="IPR012881">
    <property type="entry name" value="DUF1685"/>
</dbReference>
<protein>
    <submittedName>
        <fullName evidence="2">Uncharacterized protein</fullName>
    </submittedName>
</protein>
<comment type="caution">
    <text evidence="2">The sequence shown here is derived from an EMBL/GenBank/DDBJ whole genome shotgun (WGS) entry which is preliminary data.</text>
</comment>
<organism evidence="2 3">
    <name type="scientific">Hibiscus sabdariffa</name>
    <name type="common">roselle</name>
    <dbReference type="NCBI Taxonomy" id="183260"/>
    <lineage>
        <taxon>Eukaryota</taxon>
        <taxon>Viridiplantae</taxon>
        <taxon>Streptophyta</taxon>
        <taxon>Embryophyta</taxon>
        <taxon>Tracheophyta</taxon>
        <taxon>Spermatophyta</taxon>
        <taxon>Magnoliopsida</taxon>
        <taxon>eudicotyledons</taxon>
        <taxon>Gunneridae</taxon>
        <taxon>Pentapetalae</taxon>
        <taxon>rosids</taxon>
        <taxon>malvids</taxon>
        <taxon>Malvales</taxon>
        <taxon>Malvaceae</taxon>
        <taxon>Malvoideae</taxon>
        <taxon>Hibiscus</taxon>
    </lineage>
</organism>
<gene>
    <name evidence="2" type="ORF">V6N12_041911</name>
</gene>